<dbReference type="GO" id="GO:0005524">
    <property type="term" value="F:ATP binding"/>
    <property type="evidence" value="ECO:0007669"/>
    <property type="project" value="InterPro"/>
</dbReference>
<reference evidence="2" key="1">
    <citation type="journal article" date="2014" name="Front. Microbiol.">
        <title>High frequency of phylogenetically diverse reductive dehalogenase-homologous genes in deep subseafloor sedimentary metagenomes.</title>
        <authorList>
            <person name="Kawai M."/>
            <person name="Futagami T."/>
            <person name="Toyoda A."/>
            <person name="Takaki Y."/>
            <person name="Nishi S."/>
            <person name="Hori S."/>
            <person name="Arai W."/>
            <person name="Tsubouchi T."/>
            <person name="Morono Y."/>
            <person name="Uchiyama I."/>
            <person name="Ito T."/>
            <person name="Fujiyama A."/>
            <person name="Inagaki F."/>
            <person name="Takami H."/>
        </authorList>
    </citation>
    <scope>NUCLEOTIDE SEQUENCE</scope>
    <source>
        <strain evidence="2">Expedition CK06-06</strain>
    </source>
</reference>
<evidence type="ECO:0000313" key="2">
    <source>
        <dbReference type="EMBL" id="GAH70722.1"/>
    </source>
</evidence>
<dbReference type="InterPro" id="IPR003439">
    <property type="entry name" value="ABC_transporter-like_ATP-bd"/>
</dbReference>
<protein>
    <recommendedName>
        <fullName evidence="1">ABC transporter domain-containing protein</fullName>
    </recommendedName>
</protein>
<gene>
    <name evidence="2" type="ORF">S03H2_53023</name>
</gene>
<dbReference type="EMBL" id="BARU01033726">
    <property type="protein sequence ID" value="GAH70722.1"/>
    <property type="molecule type" value="Genomic_DNA"/>
</dbReference>
<name>X1HMK5_9ZZZZ</name>
<dbReference type="Gene3D" id="3.40.50.300">
    <property type="entry name" value="P-loop containing nucleotide triphosphate hydrolases"/>
    <property type="match status" value="1"/>
</dbReference>
<feature type="domain" description="ABC transporter" evidence="1">
    <location>
        <begin position="22"/>
        <end position="48"/>
    </location>
</feature>
<organism evidence="2">
    <name type="scientific">marine sediment metagenome</name>
    <dbReference type="NCBI Taxonomy" id="412755"/>
    <lineage>
        <taxon>unclassified sequences</taxon>
        <taxon>metagenomes</taxon>
        <taxon>ecological metagenomes</taxon>
    </lineage>
</organism>
<evidence type="ECO:0000259" key="1">
    <source>
        <dbReference type="Pfam" id="PF00005"/>
    </source>
</evidence>
<sequence length="48" mass="5188">MSQISVNNLTWQYDGRLKPAISNISFEVEKGEFILILGSSGSGKSTLA</sequence>
<dbReference type="InterPro" id="IPR027417">
    <property type="entry name" value="P-loop_NTPase"/>
</dbReference>
<proteinExistence type="predicted"/>
<comment type="caution">
    <text evidence="2">The sequence shown here is derived from an EMBL/GenBank/DDBJ whole genome shotgun (WGS) entry which is preliminary data.</text>
</comment>
<dbReference type="Pfam" id="PF00005">
    <property type="entry name" value="ABC_tran"/>
    <property type="match status" value="1"/>
</dbReference>
<dbReference type="GO" id="GO:0016887">
    <property type="term" value="F:ATP hydrolysis activity"/>
    <property type="evidence" value="ECO:0007669"/>
    <property type="project" value="InterPro"/>
</dbReference>
<feature type="non-terminal residue" evidence="2">
    <location>
        <position position="48"/>
    </location>
</feature>
<dbReference type="AlphaFoldDB" id="X1HMK5"/>
<dbReference type="SUPFAM" id="SSF52540">
    <property type="entry name" value="P-loop containing nucleoside triphosphate hydrolases"/>
    <property type="match status" value="1"/>
</dbReference>
<accession>X1HMK5</accession>